<feature type="transmembrane region" description="Helical" evidence="7">
    <location>
        <begin position="119"/>
        <end position="141"/>
    </location>
</feature>
<evidence type="ECO:0000256" key="2">
    <source>
        <dbReference type="ARBA" id="ARBA00006386"/>
    </source>
</evidence>
<dbReference type="RefSeq" id="WP_201310710.1">
    <property type="nucleotide sequence ID" value="NZ_BLYI01000027.1"/>
</dbReference>
<keyword evidence="6 7" id="KW-0472">Membrane</keyword>
<feature type="transmembrane region" description="Helical" evidence="7">
    <location>
        <begin position="20"/>
        <end position="38"/>
    </location>
</feature>
<dbReference type="InterPro" id="IPR052923">
    <property type="entry name" value="UPF0718"/>
</dbReference>
<evidence type="ECO:0000256" key="7">
    <source>
        <dbReference type="SAM" id="Phobius"/>
    </source>
</evidence>
<proteinExistence type="inferred from homology"/>
<reference evidence="8" key="1">
    <citation type="submission" date="2020-06" db="EMBL/GenBank/DDBJ databases">
        <title>Characterization of fructooligosaccharide metabolism and fructooligosaccharide-degrading enzymes in human commensal butyrate producers.</title>
        <authorList>
            <person name="Tanno H."/>
            <person name="Fujii T."/>
            <person name="Hirano K."/>
            <person name="Maeno S."/>
            <person name="Tonozuka T."/>
            <person name="Sakamoto M."/>
            <person name="Ohkuma M."/>
            <person name="Tochio T."/>
            <person name="Endo A."/>
        </authorList>
    </citation>
    <scope>NUCLEOTIDE SEQUENCE</scope>
    <source>
        <strain evidence="8">JCM 17466</strain>
    </source>
</reference>
<evidence type="ECO:0000313" key="9">
    <source>
        <dbReference type="Proteomes" id="UP000613208"/>
    </source>
</evidence>
<comment type="caution">
    <text evidence="8">The sequence shown here is derived from an EMBL/GenBank/DDBJ whole genome shotgun (WGS) entry which is preliminary data.</text>
</comment>
<dbReference type="PANTHER" id="PTHR34184:SF4">
    <property type="entry name" value="UPF0718 PROTEIN YCGR"/>
    <property type="match status" value="1"/>
</dbReference>
<sequence>MLQREFIYLWYYFSVQLEQIFGYWVLGMIIGSAVSVFAKDHIHNVFRSLGSKKIGIFGIVISSGLGMLSPLCMYGTIPIAASFSRSGIRDDWLAAFMMSSILLNPQLMIYSAALGETVLAIRILSCFLCGITAGLLIRVFYRRKSFFNFHGFDEPENHDIDRDIFLRYIKNLGRNMKATGPYFLIGIILSALFQRYVPADLMTDLFGGNEAFGILMAATVGVPLYACGGGTIPLLQQWLWEGMSIGSAASFMITGPATKITNLGALKIVLGIRRFLTYLVFIMAYAFTAGMIINLVI</sequence>
<evidence type="ECO:0000256" key="6">
    <source>
        <dbReference type="ARBA" id="ARBA00023136"/>
    </source>
</evidence>
<organism evidence="8 9">
    <name type="scientific">Anaerostipes butyraticus</name>
    <dbReference type="NCBI Taxonomy" id="645466"/>
    <lineage>
        <taxon>Bacteria</taxon>
        <taxon>Bacillati</taxon>
        <taxon>Bacillota</taxon>
        <taxon>Clostridia</taxon>
        <taxon>Lachnospirales</taxon>
        <taxon>Lachnospiraceae</taxon>
        <taxon>Anaerostipes</taxon>
    </lineage>
</organism>
<dbReference type="EMBL" id="BLYI01000027">
    <property type="protein sequence ID" value="GFO85009.1"/>
    <property type="molecule type" value="Genomic_DNA"/>
</dbReference>
<dbReference type="InterPro" id="IPR005524">
    <property type="entry name" value="DUF318"/>
</dbReference>
<keyword evidence="5 7" id="KW-1133">Transmembrane helix</keyword>
<keyword evidence="9" id="KW-1185">Reference proteome</keyword>
<dbReference type="Proteomes" id="UP000613208">
    <property type="component" value="Unassembled WGS sequence"/>
</dbReference>
<accession>A0A916Q5Y1</accession>
<protein>
    <submittedName>
        <fullName evidence="8">Permease</fullName>
    </submittedName>
</protein>
<evidence type="ECO:0000256" key="1">
    <source>
        <dbReference type="ARBA" id="ARBA00004651"/>
    </source>
</evidence>
<evidence type="ECO:0000256" key="5">
    <source>
        <dbReference type="ARBA" id="ARBA00022989"/>
    </source>
</evidence>
<evidence type="ECO:0000256" key="4">
    <source>
        <dbReference type="ARBA" id="ARBA00022692"/>
    </source>
</evidence>
<feature type="transmembrane region" description="Helical" evidence="7">
    <location>
        <begin position="275"/>
        <end position="296"/>
    </location>
</feature>
<evidence type="ECO:0000313" key="8">
    <source>
        <dbReference type="EMBL" id="GFO85009.1"/>
    </source>
</evidence>
<dbReference type="GO" id="GO:0005886">
    <property type="term" value="C:plasma membrane"/>
    <property type="evidence" value="ECO:0007669"/>
    <property type="project" value="UniProtKB-SubCell"/>
</dbReference>
<feature type="transmembrane region" description="Helical" evidence="7">
    <location>
        <begin position="54"/>
        <end position="80"/>
    </location>
</feature>
<dbReference type="Pfam" id="PF03773">
    <property type="entry name" value="ArsP_1"/>
    <property type="match status" value="1"/>
</dbReference>
<comment type="subcellular location">
    <subcellularLocation>
        <location evidence="1">Cell membrane</location>
        <topology evidence="1">Multi-pass membrane protein</topology>
    </subcellularLocation>
</comment>
<name>A0A916Q5Y1_9FIRM</name>
<evidence type="ECO:0000256" key="3">
    <source>
        <dbReference type="ARBA" id="ARBA00022475"/>
    </source>
</evidence>
<feature type="transmembrane region" description="Helical" evidence="7">
    <location>
        <begin position="180"/>
        <end position="199"/>
    </location>
</feature>
<feature type="transmembrane region" description="Helical" evidence="7">
    <location>
        <begin position="92"/>
        <end position="113"/>
    </location>
</feature>
<keyword evidence="4 7" id="KW-0812">Transmembrane</keyword>
<gene>
    <name evidence="8" type="ORF">ANBU17_13560</name>
</gene>
<feature type="transmembrane region" description="Helical" evidence="7">
    <location>
        <begin position="211"/>
        <end position="235"/>
    </location>
</feature>
<dbReference type="PANTHER" id="PTHR34184">
    <property type="entry name" value="UPF0718 PROTEIN YCGR"/>
    <property type="match status" value="1"/>
</dbReference>
<keyword evidence="3" id="KW-1003">Cell membrane</keyword>
<dbReference type="AlphaFoldDB" id="A0A916Q5Y1"/>
<comment type="similarity">
    <text evidence="2">Belongs to the UPF0718 family.</text>
</comment>